<sequence length="30" mass="3568">MPVRQSYLSQQIEWFVCSRPAWRGNTIANE</sequence>
<proteinExistence type="predicted"/>
<dbReference type="AlphaFoldDB" id="A0A0E9QEJ6"/>
<organism evidence="1">
    <name type="scientific">Anguilla anguilla</name>
    <name type="common">European freshwater eel</name>
    <name type="synonym">Muraena anguilla</name>
    <dbReference type="NCBI Taxonomy" id="7936"/>
    <lineage>
        <taxon>Eukaryota</taxon>
        <taxon>Metazoa</taxon>
        <taxon>Chordata</taxon>
        <taxon>Craniata</taxon>
        <taxon>Vertebrata</taxon>
        <taxon>Euteleostomi</taxon>
        <taxon>Actinopterygii</taxon>
        <taxon>Neopterygii</taxon>
        <taxon>Teleostei</taxon>
        <taxon>Anguilliformes</taxon>
        <taxon>Anguillidae</taxon>
        <taxon>Anguilla</taxon>
    </lineage>
</organism>
<name>A0A0E9QEJ6_ANGAN</name>
<accession>A0A0E9QEJ6</accession>
<reference evidence="1" key="1">
    <citation type="submission" date="2014-11" db="EMBL/GenBank/DDBJ databases">
        <authorList>
            <person name="Amaro Gonzalez C."/>
        </authorList>
    </citation>
    <scope>NUCLEOTIDE SEQUENCE</scope>
</reference>
<evidence type="ECO:0000313" key="1">
    <source>
        <dbReference type="EMBL" id="JAH14730.1"/>
    </source>
</evidence>
<reference evidence="1" key="2">
    <citation type="journal article" date="2015" name="Fish Shellfish Immunol.">
        <title>Early steps in the European eel (Anguilla anguilla)-Vibrio vulnificus interaction in the gills: Role of the RtxA13 toxin.</title>
        <authorList>
            <person name="Callol A."/>
            <person name="Pajuelo D."/>
            <person name="Ebbesson L."/>
            <person name="Teles M."/>
            <person name="MacKenzie S."/>
            <person name="Amaro C."/>
        </authorList>
    </citation>
    <scope>NUCLEOTIDE SEQUENCE</scope>
</reference>
<dbReference type="EMBL" id="GBXM01093847">
    <property type="protein sequence ID" value="JAH14730.1"/>
    <property type="molecule type" value="Transcribed_RNA"/>
</dbReference>
<protein>
    <submittedName>
        <fullName evidence="1">Uncharacterized protein</fullName>
    </submittedName>
</protein>